<accession>A0A917UGA7</accession>
<protein>
    <submittedName>
        <fullName evidence="4">Resolvase</fullName>
    </submittedName>
</protein>
<keyword evidence="1" id="KW-0175">Coiled coil</keyword>
<name>A0A917UGA7_9ACTN</name>
<comment type="caution">
    <text evidence="4">The sequence shown here is derived from an EMBL/GenBank/DDBJ whole genome shotgun (WGS) entry which is preliminary data.</text>
</comment>
<keyword evidence="5" id="KW-1185">Reference proteome</keyword>
<evidence type="ECO:0000256" key="1">
    <source>
        <dbReference type="SAM" id="Coils"/>
    </source>
</evidence>
<feature type="domain" description="Resolvase/invertase-type recombinase catalytic" evidence="2">
    <location>
        <begin position="18"/>
        <end position="163"/>
    </location>
</feature>
<dbReference type="PANTHER" id="PTHR30461">
    <property type="entry name" value="DNA-INVERTASE FROM LAMBDOID PROPHAGE"/>
    <property type="match status" value="1"/>
</dbReference>
<feature type="domain" description="Recombinase" evidence="3">
    <location>
        <begin position="171"/>
        <end position="285"/>
    </location>
</feature>
<evidence type="ECO:0000313" key="5">
    <source>
        <dbReference type="Proteomes" id="UP000642070"/>
    </source>
</evidence>
<dbReference type="EMBL" id="BMPI01000155">
    <property type="protein sequence ID" value="GGM90711.1"/>
    <property type="molecule type" value="Genomic_DNA"/>
</dbReference>
<organism evidence="4 5">
    <name type="scientific">Dactylosporangium sucinum</name>
    <dbReference type="NCBI Taxonomy" id="1424081"/>
    <lineage>
        <taxon>Bacteria</taxon>
        <taxon>Bacillati</taxon>
        <taxon>Actinomycetota</taxon>
        <taxon>Actinomycetes</taxon>
        <taxon>Micromonosporales</taxon>
        <taxon>Micromonosporaceae</taxon>
        <taxon>Dactylosporangium</taxon>
    </lineage>
</organism>
<dbReference type="RefSeq" id="WP_190258229.1">
    <property type="nucleotide sequence ID" value="NZ_BMPI01000155.1"/>
</dbReference>
<evidence type="ECO:0000313" key="4">
    <source>
        <dbReference type="EMBL" id="GGM90711.1"/>
    </source>
</evidence>
<dbReference type="InterPro" id="IPR006119">
    <property type="entry name" value="Resolv_N"/>
</dbReference>
<dbReference type="InterPro" id="IPR025827">
    <property type="entry name" value="Zn_ribbon_recom_dom"/>
</dbReference>
<reference evidence="4" key="2">
    <citation type="submission" date="2020-09" db="EMBL/GenBank/DDBJ databases">
        <authorList>
            <person name="Sun Q."/>
            <person name="Ohkuma M."/>
        </authorList>
    </citation>
    <scope>NUCLEOTIDE SEQUENCE</scope>
    <source>
        <strain evidence="4">JCM 19831</strain>
    </source>
</reference>
<dbReference type="SUPFAM" id="SSF53041">
    <property type="entry name" value="Resolvase-like"/>
    <property type="match status" value="1"/>
</dbReference>
<dbReference type="Pfam" id="PF00239">
    <property type="entry name" value="Resolvase"/>
    <property type="match status" value="1"/>
</dbReference>
<dbReference type="InterPro" id="IPR038109">
    <property type="entry name" value="DNA_bind_recomb_sf"/>
</dbReference>
<dbReference type="Pfam" id="PF07508">
    <property type="entry name" value="Recombinase"/>
    <property type="match status" value="1"/>
</dbReference>
<dbReference type="PROSITE" id="PS51737">
    <property type="entry name" value="RECOMBINASE_DNA_BIND"/>
    <property type="match status" value="1"/>
</dbReference>
<reference evidence="4" key="1">
    <citation type="journal article" date="2014" name="Int. J. Syst. Evol. Microbiol.">
        <title>Complete genome sequence of Corynebacterium casei LMG S-19264T (=DSM 44701T), isolated from a smear-ripened cheese.</title>
        <authorList>
            <consortium name="US DOE Joint Genome Institute (JGI-PGF)"/>
            <person name="Walter F."/>
            <person name="Albersmeier A."/>
            <person name="Kalinowski J."/>
            <person name="Ruckert C."/>
        </authorList>
    </citation>
    <scope>NUCLEOTIDE SEQUENCE</scope>
    <source>
        <strain evidence="4">JCM 19831</strain>
    </source>
</reference>
<feature type="coiled-coil region" evidence="1">
    <location>
        <begin position="405"/>
        <end position="435"/>
    </location>
</feature>
<gene>
    <name evidence="4" type="primary">ccrB</name>
    <name evidence="4" type="ORF">GCM10007977_110890</name>
</gene>
<proteinExistence type="predicted"/>
<dbReference type="PANTHER" id="PTHR30461:SF23">
    <property type="entry name" value="DNA RECOMBINASE-RELATED"/>
    <property type="match status" value="1"/>
</dbReference>
<dbReference type="Proteomes" id="UP000642070">
    <property type="component" value="Unassembled WGS sequence"/>
</dbReference>
<evidence type="ECO:0000259" key="2">
    <source>
        <dbReference type="PROSITE" id="PS51736"/>
    </source>
</evidence>
<dbReference type="SMART" id="SM00857">
    <property type="entry name" value="Resolvase"/>
    <property type="match status" value="1"/>
</dbReference>
<dbReference type="Gene3D" id="3.90.1750.20">
    <property type="entry name" value="Putative Large Serine Recombinase, Chain B, Domain 2"/>
    <property type="match status" value="1"/>
</dbReference>
<dbReference type="InterPro" id="IPR050639">
    <property type="entry name" value="SSR_resolvase"/>
</dbReference>
<evidence type="ECO:0000259" key="3">
    <source>
        <dbReference type="PROSITE" id="PS51737"/>
    </source>
</evidence>
<dbReference type="GO" id="GO:0003677">
    <property type="term" value="F:DNA binding"/>
    <property type="evidence" value="ECO:0007669"/>
    <property type="project" value="InterPro"/>
</dbReference>
<sequence length="505" mass="56331">MTRAANPRLRAVPEQPLRAIIYVRQSISRDDSVSLELQETAARDYAARRGYNVIDVVSDPGRTGTTLKRRQVTATIARIENREADIIIVWRWSRLSRSRRDFAVVCDMVESVGGRIESATEPIDTSTASGRFARGMMAEFAAYESELKSEVWKEVHARRRNNGTPAQGGQRYGYIHQAGTNTYDIDPITGPILADMYRRFIDGAGGNSIAAWLNREGIPNRIGRPWRADVVRRLLDSGFGAGLVTYGKATKTGMQQWAVGVHPAVITDDEWKAYRRARGVKTRPPEPSEAKYMLTGLIRCGDCGFPMHPTKLGVRTGYGYVCSKWAQTHTCRCVTVTRSKVERAAYLFLKDLATDIDSAGERQRAASERRVVLRSETQDLSRRIARADERLVRLTSGWTEGLVPDAAYRATRDEIEELKARLEQQLAAAESATARVPARPSVPPGLLQAWPSMPAARQRAVLRGLIDRMGVLRPPGESGVRGGRSRVRVEILSTWGETYYPLESE</sequence>
<dbReference type="AlphaFoldDB" id="A0A917UGA7"/>
<dbReference type="InterPro" id="IPR011109">
    <property type="entry name" value="DNA_bind_recombinase_dom"/>
</dbReference>
<dbReference type="InterPro" id="IPR036162">
    <property type="entry name" value="Resolvase-like_N_sf"/>
</dbReference>
<dbReference type="GO" id="GO:0000150">
    <property type="term" value="F:DNA strand exchange activity"/>
    <property type="evidence" value="ECO:0007669"/>
    <property type="project" value="InterPro"/>
</dbReference>
<dbReference type="Gene3D" id="3.40.50.1390">
    <property type="entry name" value="Resolvase, N-terminal catalytic domain"/>
    <property type="match status" value="1"/>
</dbReference>
<dbReference type="Pfam" id="PF13408">
    <property type="entry name" value="Zn_ribbon_recom"/>
    <property type="match status" value="1"/>
</dbReference>
<dbReference type="PROSITE" id="PS51736">
    <property type="entry name" value="RECOMBINASES_3"/>
    <property type="match status" value="1"/>
</dbReference>
<dbReference type="CDD" id="cd00338">
    <property type="entry name" value="Ser_Recombinase"/>
    <property type="match status" value="1"/>
</dbReference>